<gene>
    <name evidence="2" type="ORF">SAMN04488563_5125</name>
</gene>
<sequence length="239" mass="23413">MTALDAVAAELRKALTLPAAIAGLAVAVAGPVALAALNASQGAGDSAADAAMSAAPLLTLGAIVIGVVVVGSEYSGARPIATTFAAMPRRATVLVAKAVTVVALVAAAAVVAMPAALLVARAVGDDAGEVEPGRWLGAAAYATLTALIALAITVLTRSGVVPLIVLVANGSVVSVSFLLSKVTPLARYLPDLAGMRMIAGSDRLAIDDALAPLPGGLVMAVWTAALLAVAAAVLARRDA</sequence>
<proteinExistence type="predicted"/>
<protein>
    <recommendedName>
        <fullName evidence="4">ABC-2 type transport system permease protein</fullName>
    </recommendedName>
</protein>
<evidence type="ECO:0008006" key="4">
    <source>
        <dbReference type="Google" id="ProtNLM"/>
    </source>
</evidence>
<dbReference type="Proteomes" id="UP000182977">
    <property type="component" value="Chromosome I"/>
</dbReference>
<dbReference type="RefSeq" id="WP_046767621.1">
    <property type="nucleotide sequence ID" value="NZ_KQ061222.1"/>
</dbReference>
<dbReference type="STRING" id="419479.SAMN04488563_5125"/>
<dbReference type="AlphaFoldDB" id="A0A1H2L5A2"/>
<feature type="transmembrane region" description="Helical" evidence="1">
    <location>
        <begin position="217"/>
        <end position="235"/>
    </location>
</feature>
<feature type="transmembrane region" description="Helical" evidence="1">
    <location>
        <begin position="91"/>
        <end position="115"/>
    </location>
</feature>
<feature type="transmembrane region" description="Helical" evidence="1">
    <location>
        <begin position="135"/>
        <end position="155"/>
    </location>
</feature>
<evidence type="ECO:0000256" key="1">
    <source>
        <dbReference type="SAM" id="Phobius"/>
    </source>
</evidence>
<feature type="transmembrane region" description="Helical" evidence="1">
    <location>
        <begin position="160"/>
        <end position="179"/>
    </location>
</feature>
<keyword evidence="1" id="KW-0472">Membrane</keyword>
<evidence type="ECO:0000313" key="2">
    <source>
        <dbReference type="EMBL" id="SDU76183.1"/>
    </source>
</evidence>
<reference evidence="3" key="1">
    <citation type="submission" date="2016-10" db="EMBL/GenBank/DDBJ databases">
        <authorList>
            <person name="Varghese N."/>
            <person name="Submissions S."/>
        </authorList>
    </citation>
    <scope>NUCLEOTIDE SEQUENCE [LARGE SCALE GENOMIC DNA]</scope>
    <source>
        <strain evidence="3">DSM 45079</strain>
    </source>
</reference>
<organism evidence="2 3">
    <name type="scientific">Jiangella alkaliphila</name>
    <dbReference type="NCBI Taxonomy" id="419479"/>
    <lineage>
        <taxon>Bacteria</taxon>
        <taxon>Bacillati</taxon>
        <taxon>Actinomycetota</taxon>
        <taxon>Actinomycetes</taxon>
        <taxon>Jiangellales</taxon>
        <taxon>Jiangellaceae</taxon>
        <taxon>Jiangella</taxon>
    </lineage>
</organism>
<name>A0A1H2L5A2_9ACTN</name>
<evidence type="ECO:0000313" key="3">
    <source>
        <dbReference type="Proteomes" id="UP000182977"/>
    </source>
</evidence>
<dbReference type="OrthoDB" id="3294220at2"/>
<keyword evidence="1" id="KW-0812">Transmembrane</keyword>
<keyword evidence="1" id="KW-1133">Transmembrane helix</keyword>
<accession>A0A1H2L5A2</accession>
<keyword evidence="3" id="KW-1185">Reference proteome</keyword>
<feature type="transmembrane region" description="Helical" evidence="1">
    <location>
        <begin position="51"/>
        <end position="70"/>
    </location>
</feature>
<dbReference type="EMBL" id="LT629791">
    <property type="protein sequence ID" value="SDU76183.1"/>
    <property type="molecule type" value="Genomic_DNA"/>
</dbReference>